<evidence type="ECO:0000313" key="2">
    <source>
        <dbReference type="EMBL" id="CAK9138250.1"/>
    </source>
</evidence>
<evidence type="ECO:0000313" key="3">
    <source>
        <dbReference type="Proteomes" id="UP001642360"/>
    </source>
</evidence>
<organism evidence="2 3">
    <name type="scientific">Ilex paraguariensis</name>
    <name type="common">yerba mate</name>
    <dbReference type="NCBI Taxonomy" id="185542"/>
    <lineage>
        <taxon>Eukaryota</taxon>
        <taxon>Viridiplantae</taxon>
        <taxon>Streptophyta</taxon>
        <taxon>Embryophyta</taxon>
        <taxon>Tracheophyta</taxon>
        <taxon>Spermatophyta</taxon>
        <taxon>Magnoliopsida</taxon>
        <taxon>eudicotyledons</taxon>
        <taxon>Gunneridae</taxon>
        <taxon>Pentapetalae</taxon>
        <taxon>asterids</taxon>
        <taxon>campanulids</taxon>
        <taxon>Aquifoliales</taxon>
        <taxon>Aquifoliaceae</taxon>
        <taxon>Ilex</taxon>
    </lineage>
</organism>
<keyword evidence="3" id="KW-1185">Reference proteome</keyword>
<dbReference type="Proteomes" id="UP001642360">
    <property type="component" value="Unassembled WGS sequence"/>
</dbReference>
<name>A0ABC8R0I4_9AQUA</name>
<comment type="caution">
    <text evidence="2">The sequence shown here is derived from an EMBL/GenBank/DDBJ whole genome shotgun (WGS) entry which is preliminary data.</text>
</comment>
<dbReference type="SUPFAM" id="SSF51735">
    <property type="entry name" value="NAD(P)-binding Rossmann-fold domains"/>
    <property type="match status" value="1"/>
</dbReference>
<dbReference type="AlphaFoldDB" id="A0ABC8R0I4"/>
<dbReference type="PANTHER" id="PTHR48075:SF5">
    <property type="entry name" value="3-HYDROXYBUTYRYL-COA DEHYDROGENASE"/>
    <property type="match status" value="1"/>
</dbReference>
<evidence type="ECO:0000259" key="1">
    <source>
        <dbReference type="Pfam" id="PF02737"/>
    </source>
</evidence>
<dbReference type="PANTHER" id="PTHR48075">
    <property type="entry name" value="3-HYDROXYACYL-COA DEHYDROGENASE FAMILY PROTEIN"/>
    <property type="match status" value="1"/>
</dbReference>
<sequence length="171" mass="18573">MIEITTIGVVGGGQMGSGIAQVAAVHGLDVWLHDTDADALTRAQKSISTNIQRLVSKRQLSQAVGADALGHLRYTSNLEDLCAADLVIEAIVEIEDVKKKLFAELDRIIKGSAILASNTSSISITRLASATSRPHQVSFRILERNINSCAIKVVRFADSMFAIFRFLHKKD</sequence>
<protein>
    <recommendedName>
        <fullName evidence="1">3-hydroxyacyl-CoA dehydrogenase NAD binding domain-containing protein</fullName>
    </recommendedName>
</protein>
<reference evidence="2 3" key="1">
    <citation type="submission" date="2024-02" db="EMBL/GenBank/DDBJ databases">
        <authorList>
            <person name="Vignale AGUSTIN F."/>
            <person name="Sosa J E."/>
            <person name="Modenutti C."/>
        </authorList>
    </citation>
    <scope>NUCLEOTIDE SEQUENCE [LARGE SCALE GENOMIC DNA]</scope>
</reference>
<dbReference type="Pfam" id="PF02737">
    <property type="entry name" value="3HCDH_N"/>
    <property type="match status" value="1"/>
</dbReference>
<dbReference type="InterPro" id="IPR006176">
    <property type="entry name" value="3-OHacyl-CoA_DH_NAD-bd"/>
</dbReference>
<dbReference type="EMBL" id="CAUOFW020000870">
    <property type="protein sequence ID" value="CAK9138250.1"/>
    <property type="molecule type" value="Genomic_DNA"/>
</dbReference>
<gene>
    <name evidence="2" type="ORF">ILEXP_LOCUS5351</name>
</gene>
<feature type="domain" description="3-hydroxyacyl-CoA dehydrogenase NAD binding" evidence="1">
    <location>
        <begin position="6"/>
        <end position="137"/>
    </location>
</feature>
<accession>A0ABC8R0I4</accession>
<dbReference type="InterPro" id="IPR036291">
    <property type="entry name" value="NAD(P)-bd_dom_sf"/>
</dbReference>
<dbReference type="Gene3D" id="3.40.50.720">
    <property type="entry name" value="NAD(P)-binding Rossmann-like Domain"/>
    <property type="match status" value="1"/>
</dbReference>
<proteinExistence type="predicted"/>